<sequence>MFHLSTLSHLAANAKNALVPRTPLTPLQNLQQINSSITKLTNLISTWSGSSLLSAAPISSQSATLSVELKNAIGDVKVSSPLSSSSSSLLLEYITSTLRPNIEKCMHTMKSRKEEFGKCGLGGTVSGDLRDLRKLTGELGRSLRERVKKEEEDESEKVMRLIDEDFEDAIQWFAS</sequence>
<dbReference type="Proteomes" id="UP000016931">
    <property type="component" value="Unassembled WGS sequence"/>
</dbReference>
<reference evidence="1 2" key="1">
    <citation type="journal article" date="2012" name="PLoS Pathog.">
        <title>Diverse lifestyles and strategies of plant pathogenesis encoded in the genomes of eighteen Dothideomycetes fungi.</title>
        <authorList>
            <person name="Ohm R.A."/>
            <person name="Feau N."/>
            <person name="Henrissat B."/>
            <person name="Schoch C.L."/>
            <person name="Horwitz B.A."/>
            <person name="Barry K.W."/>
            <person name="Condon B.J."/>
            <person name="Copeland A.C."/>
            <person name="Dhillon B."/>
            <person name="Glaser F."/>
            <person name="Hesse C.N."/>
            <person name="Kosti I."/>
            <person name="LaButti K."/>
            <person name="Lindquist E.A."/>
            <person name="Lucas S."/>
            <person name="Salamov A.A."/>
            <person name="Bradshaw R.E."/>
            <person name="Ciuffetti L."/>
            <person name="Hamelin R.C."/>
            <person name="Kema G.H.J."/>
            <person name="Lawrence C."/>
            <person name="Scott J.A."/>
            <person name="Spatafora J.W."/>
            <person name="Turgeon B.G."/>
            <person name="de Wit P.J.G.M."/>
            <person name="Zhong S."/>
            <person name="Goodwin S.B."/>
            <person name="Grigoriev I.V."/>
        </authorList>
    </citation>
    <scope>NUCLEOTIDE SEQUENCE [LARGE SCALE GENOMIC DNA]</scope>
    <source>
        <strain evidence="1 2">SO2202</strain>
    </source>
</reference>
<name>N1QEI7_SPHMS</name>
<accession>N1QEI7</accession>
<dbReference type="EMBL" id="KB456267">
    <property type="protein sequence ID" value="EMF10856.1"/>
    <property type="molecule type" value="Genomic_DNA"/>
</dbReference>
<keyword evidence="2" id="KW-1185">Reference proteome</keyword>
<dbReference type="eggNOG" id="ENOG502SCF8">
    <property type="taxonomic scope" value="Eukaryota"/>
</dbReference>
<dbReference type="GO" id="GO:0005576">
    <property type="term" value="C:extracellular region"/>
    <property type="evidence" value="ECO:0007669"/>
    <property type="project" value="TreeGrafter"/>
</dbReference>
<dbReference type="AlphaFoldDB" id="N1QEI7"/>
<organism evidence="1 2">
    <name type="scientific">Sphaerulina musiva (strain SO2202)</name>
    <name type="common">Poplar stem canker fungus</name>
    <name type="synonym">Septoria musiva</name>
    <dbReference type="NCBI Taxonomy" id="692275"/>
    <lineage>
        <taxon>Eukaryota</taxon>
        <taxon>Fungi</taxon>
        <taxon>Dikarya</taxon>
        <taxon>Ascomycota</taxon>
        <taxon>Pezizomycotina</taxon>
        <taxon>Dothideomycetes</taxon>
        <taxon>Dothideomycetidae</taxon>
        <taxon>Mycosphaerellales</taxon>
        <taxon>Mycosphaerellaceae</taxon>
        <taxon>Sphaerulina</taxon>
    </lineage>
</organism>
<dbReference type="Pfam" id="PF12296">
    <property type="entry name" value="HsbA"/>
    <property type="match status" value="1"/>
</dbReference>
<proteinExistence type="predicted"/>
<dbReference type="Gene3D" id="1.20.1280.140">
    <property type="match status" value="1"/>
</dbReference>
<gene>
    <name evidence="1" type="ORF">SEPMUDRAFT_49380</name>
</gene>
<dbReference type="HOGENOM" id="CLU_099165_0_0_1"/>
<dbReference type="STRING" id="692275.N1QEI7"/>
<dbReference type="PANTHER" id="PTHR38123">
    <property type="entry name" value="CELL WALL SERINE-THREONINE-RICH GALACTOMANNOPROTEIN MP1 (AFU_ORTHOLOGUE AFUA_4G03240)"/>
    <property type="match status" value="1"/>
</dbReference>
<evidence type="ECO:0000313" key="2">
    <source>
        <dbReference type="Proteomes" id="UP000016931"/>
    </source>
</evidence>
<evidence type="ECO:0000313" key="1">
    <source>
        <dbReference type="EMBL" id="EMF10856.1"/>
    </source>
</evidence>
<dbReference type="GeneID" id="27906247"/>
<dbReference type="OrthoDB" id="3485059at2759"/>
<dbReference type="PANTHER" id="PTHR38123:SF5">
    <property type="entry name" value="CELL WALL GALACTOMANNOPROTEIN"/>
    <property type="match status" value="1"/>
</dbReference>
<dbReference type="InterPro" id="IPR021054">
    <property type="entry name" value="Cell_wall_mannoprotein_1"/>
</dbReference>
<dbReference type="RefSeq" id="XP_016758977.1">
    <property type="nucleotide sequence ID" value="XM_016909110.1"/>
</dbReference>
<protein>
    <submittedName>
        <fullName evidence="1">Uncharacterized protein</fullName>
    </submittedName>
</protein>